<keyword evidence="5" id="KW-0472">Membrane</keyword>
<dbReference type="PANTHER" id="PTHR24408">
    <property type="entry name" value="ZINC FINGER PROTEIN"/>
    <property type="match status" value="1"/>
</dbReference>
<dbReference type="InterPro" id="IPR013087">
    <property type="entry name" value="Znf_C2H2_type"/>
</dbReference>
<dbReference type="Pfam" id="PF00096">
    <property type="entry name" value="zf-C2H2"/>
    <property type="match status" value="1"/>
</dbReference>
<dbReference type="EMBL" id="GG745546">
    <property type="protein sequence ID" value="EFD93087.1"/>
    <property type="molecule type" value="Genomic_DNA"/>
</dbReference>
<dbReference type="PROSITE" id="PS00028">
    <property type="entry name" value="ZINC_FINGER_C2H2_1"/>
    <property type="match status" value="2"/>
</dbReference>
<name>D6GUF9_PARA5</name>
<gene>
    <name evidence="7" type="ORF">BJBARM5_0094</name>
</gene>
<dbReference type="GO" id="GO:0000981">
    <property type="term" value="F:DNA-binding transcription factor activity, RNA polymerase II-specific"/>
    <property type="evidence" value="ECO:0007669"/>
    <property type="project" value="TreeGrafter"/>
</dbReference>
<evidence type="ECO:0000256" key="2">
    <source>
        <dbReference type="ARBA" id="ARBA00022737"/>
    </source>
</evidence>
<evidence type="ECO:0000256" key="1">
    <source>
        <dbReference type="ARBA" id="ARBA00022723"/>
    </source>
</evidence>
<feature type="domain" description="C2H2-type" evidence="6">
    <location>
        <begin position="19"/>
        <end position="47"/>
    </location>
</feature>
<dbReference type="AlphaFoldDB" id="D6GUF9"/>
<sequence length="444" mass="48416">MDTPDVNTAANNDPSNKKFKCKICGQEFSSKAELSEHMQAQHGKQTRNEKGKSKFTCEVCGQKFPSQLALWAHLQSAHGYSPELLKLEQEKKKNRKLFNTDNVVRSAKKHSLIIAPFIILLVILGVYLVFVAPSNVGIVYTEVTYGSIFSKIGSLISSGFSSVSTFIAEIQNPNLLITQPQVTSTNTTPTFSSFLSMNYPSGQVVTLTSNPQPGSIYYSVTNNGNVPLGPGTPNNLIVNISCGSTVSSGAATYCKDMLSAFTNPAQTSSSPPKIADASLLNILVPGETKENTTDFTLSCPTKKLTFPLSMSFLASFLVKNYTAAVILPVEFMSNSFQNKLISSSQAFVPSEPSVNFYSSGPIQIEIYTEIKQPVLTKIDSLPLEVTIKNNGNSPYEINNLSIYISKQFYPTNPSSSYWSCSNAVSITRQGFTFPGSGYWDCNKQ</sequence>
<dbReference type="Proteomes" id="UP000009376">
    <property type="component" value="Unassembled WGS sequence"/>
</dbReference>
<keyword evidence="1" id="KW-0479">Metal-binding</keyword>
<keyword evidence="4" id="KW-0862">Zinc</keyword>
<feature type="transmembrane region" description="Helical" evidence="5">
    <location>
        <begin position="112"/>
        <end position="132"/>
    </location>
</feature>
<keyword evidence="2" id="KW-0677">Repeat</keyword>
<evidence type="ECO:0000256" key="5">
    <source>
        <dbReference type="SAM" id="Phobius"/>
    </source>
</evidence>
<dbReference type="InterPro" id="IPR036236">
    <property type="entry name" value="Znf_C2H2_sf"/>
</dbReference>
<evidence type="ECO:0000313" key="8">
    <source>
        <dbReference type="Proteomes" id="UP000009376"/>
    </source>
</evidence>
<evidence type="ECO:0000256" key="3">
    <source>
        <dbReference type="ARBA" id="ARBA00022771"/>
    </source>
</evidence>
<accession>D6GUF9</accession>
<evidence type="ECO:0000313" key="7">
    <source>
        <dbReference type="EMBL" id="EFD93087.1"/>
    </source>
</evidence>
<dbReference type="GO" id="GO:0043565">
    <property type="term" value="F:sequence-specific DNA binding"/>
    <property type="evidence" value="ECO:0007669"/>
    <property type="project" value="TreeGrafter"/>
</dbReference>
<dbReference type="Gene3D" id="3.30.160.60">
    <property type="entry name" value="Classic Zinc Finger"/>
    <property type="match status" value="1"/>
</dbReference>
<dbReference type="SMART" id="SM00355">
    <property type="entry name" value="ZnF_C2H2"/>
    <property type="match status" value="2"/>
</dbReference>
<dbReference type="PROSITE" id="PS50157">
    <property type="entry name" value="ZINC_FINGER_C2H2_2"/>
    <property type="match status" value="2"/>
</dbReference>
<reference evidence="7 8" key="1">
    <citation type="journal article" date="2010" name="Proc. Natl. Acad. Sci. U.S.A.">
        <title>Enigmatic, ultrasmall, uncultivated Archaea.</title>
        <authorList>
            <person name="Baker B.J."/>
            <person name="Comolli L.R."/>
            <person name="Dick G.J."/>
            <person name="Hauser L.J."/>
            <person name="Hyatt D."/>
            <person name="Dill B.D."/>
            <person name="Land M.L."/>
            <person name="Verberkmoes N.C."/>
            <person name="Hettich R.L."/>
            <person name="Banfield J.F."/>
        </authorList>
    </citation>
    <scope>NUCLEOTIDE SEQUENCE [LARGE SCALE GENOMIC DNA]</scope>
</reference>
<dbReference type="PANTHER" id="PTHR24408:SF64">
    <property type="entry name" value="LINKING IMMUNITY AND METABOLISM-RELATED"/>
    <property type="match status" value="1"/>
</dbReference>
<dbReference type="GO" id="GO:0008270">
    <property type="term" value="F:zinc ion binding"/>
    <property type="evidence" value="ECO:0007669"/>
    <property type="project" value="UniProtKB-KW"/>
</dbReference>
<evidence type="ECO:0000259" key="6">
    <source>
        <dbReference type="PROSITE" id="PS50157"/>
    </source>
</evidence>
<keyword evidence="5" id="KW-0812">Transmembrane</keyword>
<evidence type="ECO:0000256" key="4">
    <source>
        <dbReference type="ARBA" id="ARBA00022833"/>
    </source>
</evidence>
<organism evidence="7 8">
    <name type="scientific">Candidatus Parvarchaeum acidophilus ARMAN-5</name>
    <dbReference type="NCBI Taxonomy" id="662762"/>
    <lineage>
        <taxon>Archaea</taxon>
        <taxon>Candidatus Parvarchaeota</taxon>
        <taxon>Candidatus Parvarchaeum</taxon>
    </lineage>
</organism>
<feature type="domain" description="C2H2-type" evidence="6">
    <location>
        <begin position="55"/>
        <end position="78"/>
    </location>
</feature>
<protein>
    <submittedName>
        <fullName evidence="7">Zinc finger C2H2-type domain protein</fullName>
    </submittedName>
</protein>
<proteinExistence type="predicted"/>
<keyword evidence="5" id="KW-1133">Transmembrane helix</keyword>
<dbReference type="SUPFAM" id="SSF57667">
    <property type="entry name" value="beta-beta-alpha zinc fingers"/>
    <property type="match status" value="1"/>
</dbReference>
<keyword evidence="3" id="KW-0863">Zinc-finger</keyword>
<dbReference type="Pfam" id="PF13894">
    <property type="entry name" value="zf-C2H2_4"/>
    <property type="match status" value="1"/>
</dbReference>